<dbReference type="Proteomes" id="UP001165082">
    <property type="component" value="Unassembled WGS sequence"/>
</dbReference>
<dbReference type="OrthoDB" id="204070at2759"/>
<evidence type="ECO:0000313" key="1">
    <source>
        <dbReference type="EMBL" id="GMH71524.1"/>
    </source>
</evidence>
<protein>
    <submittedName>
        <fullName evidence="1">Uncharacterized protein</fullName>
    </submittedName>
</protein>
<accession>A0A9W7E7S1</accession>
<feature type="non-terminal residue" evidence="1">
    <location>
        <position position="1"/>
    </location>
</feature>
<keyword evidence="2" id="KW-1185">Reference proteome</keyword>
<organism evidence="1 2">
    <name type="scientific">Triparma retinervis</name>
    <dbReference type="NCBI Taxonomy" id="2557542"/>
    <lineage>
        <taxon>Eukaryota</taxon>
        <taxon>Sar</taxon>
        <taxon>Stramenopiles</taxon>
        <taxon>Ochrophyta</taxon>
        <taxon>Bolidophyceae</taxon>
        <taxon>Parmales</taxon>
        <taxon>Triparmaceae</taxon>
        <taxon>Triparma</taxon>
    </lineage>
</organism>
<name>A0A9W7E7S1_9STRA</name>
<proteinExistence type="predicted"/>
<sequence length="850" mass="100189">AFHKLRHISLVGAKITALRRDAARRLVKMMLSKASSRLGWCFHGWVRDVQLERAKEWEARGEEDAARNAAEKIKGYMRMVFAKMAASAWRTWTEFVKYEEQRARNRFLGVDMIKRTITAAHNRKVASGFNTWVSFLTFCRKRDGEKKSGVRMVLMCLRRMENRELHWGFQRWAEEKDKGRIGELGREVGDEKLRRAISGLLFLVAGKEGRMRAKGFRTMKEEWLATKRRANKIKGCYYRWRRSSLYLAFVGWKDKVVGASLDGKSRKMGARIASGVVTRMRERMMTRGLNKWKECVVQGIVEKERKAMGTRVIRNLALNTARGGMEYAWRVWRMGVEGERERERERREAVGFVAKCGEKCKVFSIRRGFNTWYLYSKHVAFEELKGSGAVARMVTVLARCIRSSLARVWITWLSHIKVKAHEADRLRSHREVDALHGQMDYYRRVQKGMAGAILRGVLVRMRKHNAGRAFGSWKANTGMKARGGFVLTKVLKAWCLRHVRGSFGAWKYWSLLKGDEIALRKKAIVGIWRSNKLKLLHTAWRVLTTMIKERHDWKVKRGLNRDHFVKLLFKFAEGKRFRSMWAAWKKWEYELEVIRRKQGTLKVLARRVATFAESSSWRLVGRGLRKWVEGVQWERREEDKRVVMRRVLGRASRKETWKAFSRWERAAGRAGEAERRRKVALGGGASLLKQYIVRLAERELSRGFNTWKSWMGKRAKGTRELRGYLKRGVDMKVGRGWNKWRNVVADEREKERREARRVVVVRRIWGWWGKRVVARGWKTWLDKVEEKRKREEEMERGIKVVRRVVMSWNNKVGREAFRKWREATEWDRGVEEAGVKVVRLIRGARREKLR</sequence>
<reference evidence="1" key="1">
    <citation type="submission" date="2022-07" db="EMBL/GenBank/DDBJ databases">
        <title>Genome analysis of Parmales, a sister group of diatoms, reveals the evolutionary specialization of diatoms from phago-mixotrophs to photoautotrophs.</title>
        <authorList>
            <person name="Ban H."/>
            <person name="Sato S."/>
            <person name="Yoshikawa S."/>
            <person name="Kazumasa Y."/>
            <person name="Nakamura Y."/>
            <person name="Ichinomiya M."/>
            <person name="Saitoh K."/>
            <person name="Sato N."/>
            <person name="Blanc-Mathieu R."/>
            <person name="Endo H."/>
            <person name="Kuwata A."/>
            <person name="Ogata H."/>
        </authorList>
    </citation>
    <scope>NUCLEOTIDE SEQUENCE</scope>
</reference>
<evidence type="ECO:0000313" key="2">
    <source>
        <dbReference type="Proteomes" id="UP001165082"/>
    </source>
</evidence>
<gene>
    <name evidence="1" type="ORF">TrRE_jg12994</name>
</gene>
<dbReference type="EMBL" id="BRXZ01001450">
    <property type="protein sequence ID" value="GMH71524.1"/>
    <property type="molecule type" value="Genomic_DNA"/>
</dbReference>
<comment type="caution">
    <text evidence="1">The sequence shown here is derived from an EMBL/GenBank/DDBJ whole genome shotgun (WGS) entry which is preliminary data.</text>
</comment>
<dbReference type="AlphaFoldDB" id="A0A9W7E7S1"/>